<evidence type="ECO:0000256" key="6">
    <source>
        <dbReference type="ARBA" id="ARBA00022741"/>
    </source>
</evidence>
<keyword evidence="6 12" id="KW-0547">Nucleotide-binding</keyword>
<dbReference type="Proteomes" id="UP001652660">
    <property type="component" value="Chromosome 4e"/>
</dbReference>
<name>A0A6P6XG44_COFAR</name>
<dbReference type="InterPro" id="IPR045874">
    <property type="entry name" value="LRK10/LRL21-25-like"/>
</dbReference>
<dbReference type="PROSITE" id="PS00107">
    <property type="entry name" value="PROTEIN_KINASE_ATP"/>
    <property type="match status" value="1"/>
</dbReference>
<evidence type="ECO:0000256" key="5">
    <source>
        <dbReference type="ARBA" id="ARBA00022729"/>
    </source>
</evidence>
<reference evidence="16" key="1">
    <citation type="journal article" date="2025" name="Foods">
        <title>Unveiling the Microbial Signatures of Arabica Coffee Cherries: Insights into Ripeness Specific Diversity, Functional Traits, and Implications for Quality and Safety.</title>
        <authorList>
            <consortium name="RefSeq"/>
            <person name="Tenea G.N."/>
            <person name="Cifuentes V."/>
            <person name="Reyes P."/>
            <person name="Cevallos-Vallejos M."/>
        </authorList>
    </citation>
    <scope>NUCLEOTIDE SEQUENCE [LARGE SCALE GENOMIC DNA]</scope>
</reference>
<dbReference type="Gene3D" id="3.30.200.20">
    <property type="entry name" value="Phosphorylase Kinase, domain 1"/>
    <property type="match status" value="1"/>
</dbReference>
<proteinExistence type="inferred from homology"/>
<dbReference type="PROSITE" id="PS00108">
    <property type="entry name" value="PROTEIN_KINASE_ST"/>
    <property type="match status" value="1"/>
</dbReference>
<evidence type="ECO:0000256" key="1">
    <source>
        <dbReference type="ARBA" id="ARBA00004479"/>
    </source>
</evidence>
<evidence type="ECO:0000256" key="8">
    <source>
        <dbReference type="ARBA" id="ARBA00022840"/>
    </source>
</evidence>
<dbReference type="InterPro" id="IPR001245">
    <property type="entry name" value="Ser-Thr/Tyr_kinase_cat_dom"/>
</dbReference>
<dbReference type="Gene3D" id="1.10.510.10">
    <property type="entry name" value="Transferase(Phosphotransferase) domain 1"/>
    <property type="match status" value="1"/>
</dbReference>
<keyword evidence="5" id="KW-0732">Signal</keyword>
<keyword evidence="2 13" id="KW-0723">Serine/threonine-protein kinase</keyword>
<evidence type="ECO:0000259" key="15">
    <source>
        <dbReference type="PROSITE" id="PS50011"/>
    </source>
</evidence>
<evidence type="ECO:0000313" key="17">
    <source>
        <dbReference type="RefSeq" id="XP_027126670.2"/>
    </source>
</evidence>
<protein>
    <submittedName>
        <fullName evidence="17">PR5-like receptor kinase</fullName>
    </submittedName>
</protein>
<dbReference type="SMART" id="SM00220">
    <property type="entry name" value="S_TKc"/>
    <property type="match status" value="1"/>
</dbReference>
<evidence type="ECO:0000256" key="11">
    <source>
        <dbReference type="ARBA" id="ARBA00023180"/>
    </source>
</evidence>
<comment type="subcellular location">
    <subcellularLocation>
        <location evidence="1">Membrane</location>
        <topology evidence="1">Single-pass type I membrane protein</topology>
    </subcellularLocation>
</comment>
<evidence type="ECO:0000313" key="16">
    <source>
        <dbReference type="Proteomes" id="UP001652660"/>
    </source>
</evidence>
<dbReference type="RefSeq" id="XP_027126670.2">
    <property type="nucleotide sequence ID" value="XM_027270869.2"/>
</dbReference>
<dbReference type="OrthoDB" id="1507006at2759"/>
<dbReference type="InterPro" id="IPR000719">
    <property type="entry name" value="Prot_kinase_dom"/>
</dbReference>
<dbReference type="PANTHER" id="PTHR27009">
    <property type="entry name" value="RUST RESISTANCE KINASE LR10-RELATED"/>
    <property type="match status" value="1"/>
</dbReference>
<evidence type="ECO:0000256" key="3">
    <source>
        <dbReference type="ARBA" id="ARBA00022679"/>
    </source>
</evidence>
<evidence type="ECO:0000256" key="12">
    <source>
        <dbReference type="PROSITE-ProRule" id="PRU10141"/>
    </source>
</evidence>
<feature type="transmembrane region" description="Helical" evidence="14">
    <location>
        <begin position="14"/>
        <end position="35"/>
    </location>
</feature>
<organism evidence="16 17">
    <name type="scientific">Coffea arabica</name>
    <name type="common">Arabian coffee</name>
    <dbReference type="NCBI Taxonomy" id="13443"/>
    <lineage>
        <taxon>Eukaryota</taxon>
        <taxon>Viridiplantae</taxon>
        <taxon>Streptophyta</taxon>
        <taxon>Embryophyta</taxon>
        <taxon>Tracheophyta</taxon>
        <taxon>Spermatophyta</taxon>
        <taxon>Magnoliopsida</taxon>
        <taxon>eudicotyledons</taxon>
        <taxon>Gunneridae</taxon>
        <taxon>Pentapetalae</taxon>
        <taxon>asterids</taxon>
        <taxon>lamiids</taxon>
        <taxon>Gentianales</taxon>
        <taxon>Rubiaceae</taxon>
        <taxon>Ixoroideae</taxon>
        <taxon>Gardenieae complex</taxon>
        <taxon>Bertiereae - Coffeeae clade</taxon>
        <taxon>Coffeeae</taxon>
        <taxon>Coffea</taxon>
    </lineage>
</organism>
<gene>
    <name evidence="17" type="primary">LOC113742858</name>
</gene>
<dbReference type="InterPro" id="IPR011009">
    <property type="entry name" value="Kinase-like_dom_sf"/>
</dbReference>
<feature type="domain" description="Protein kinase" evidence="15">
    <location>
        <begin position="69"/>
        <end position="356"/>
    </location>
</feature>
<dbReference type="PROSITE" id="PS50011">
    <property type="entry name" value="PROTEIN_KINASE_DOM"/>
    <property type="match status" value="1"/>
</dbReference>
<keyword evidence="16" id="KW-1185">Reference proteome</keyword>
<accession>A0A6P6XG44</accession>
<feature type="binding site" evidence="12">
    <location>
        <position position="97"/>
    </location>
    <ligand>
        <name>ATP</name>
        <dbReference type="ChEBI" id="CHEBI:30616"/>
    </ligand>
</feature>
<evidence type="ECO:0000256" key="9">
    <source>
        <dbReference type="ARBA" id="ARBA00022989"/>
    </source>
</evidence>
<reference evidence="17" key="2">
    <citation type="submission" date="2025-08" db="UniProtKB">
        <authorList>
            <consortium name="RefSeq"/>
        </authorList>
    </citation>
    <scope>IDENTIFICATION</scope>
    <source>
        <tissue evidence="17">Leaves</tissue>
    </source>
</reference>
<keyword evidence="9 14" id="KW-1133">Transmembrane helix</keyword>
<evidence type="ECO:0000256" key="13">
    <source>
        <dbReference type="RuleBase" id="RU000304"/>
    </source>
</evidence>
<sequence>MLCPKHGKGHLLKVLIGAMMAGVGILSSIICYCYYKKRKTDKQLEALIKEFGSLTPRRYSYSDIKKMTKYFKEKLGQGGYGEVYRGNLFDKRPVAVKVLRTNKGNGEEFINEVASISRTSHVNVVTLLGFCLDSTKRALIYEFMPNGSLDKYIHHESEPHLGFERMHEIAIRIAQGLDYLHGGCNTRILHFDIKPHNILLDEEFCPKISDFGLAKLCARKESIVSMLGARGTIGYIAPEVFSRNFGGVSYKSDVYSYGMMILEMVGGRKNAINVQVSNSSDIYFPHWVYNLVLTDEDLKLHGHTMTKEENDIARKMILVGLWCIQTNPAHRPTMSKVIDMLEGSLESLEVPPKPFLSSPSRSGVVSLEITMLPQKVFSTSSSSPADSGTR</sequence>
<evidence type="ECO:0000256" key="14">
    <source>
        <dbReference type="SAM" id="Phobius"/>
    </source>
</evidence>
<keyword evidence="7" id="KW-0418">Kinase</keyword>
<dbReference type="GO" id="GO:0016020">
    <property type="term" value="C:membrane"/>
    <property type="evidence" value="ECO:0007669"/>
    <property type="project" value="UniProtKB-SubCell"/>
</dbReference>
<comment type="similarity">
    <text evidence="13">Belongs to the protein kinase superfamily.</text>
</comment>
<keyword evidence="3" id="KW-0808">Transferase</keyword>
<keyword evidence="11" id="KW-0325">Glycoprotein</keyword>
<dbReference type="AlphaFoldDB" id="A0A6P6XG44"/>
<keyword evidence="4 14" id="KW-0812">Transmembrane</keyword>
<evidence type="ECO:0000256" key="7">
    <source>
        <dbReference type="ARBA" id="ARBA00022777"/>
    </source>
</evidence>
<dbReference type="GO" id="GO:0030247">
    <property type="term" value="F:polysaccharide binding"/>
    <property type="evidence" value="ECO:0007669"/>
    <property type="project" value="InterPro"/>
</dbReference>
<dbReference type="InterPro" id="IPR017441">
    <property type="entry name" value="Protein_kinase_ATP_BS"/>
</dbReference>
<keyword evidence="10 14" id="KW-0472">Membrane</keyword>
<evidence type="ECO:0000256" key="10">
    <source>
        <dbReference type="ARBA" id="ARBA00023136"/>
    </source>
</evidence>
<evidence type="ECO:0000256" key="2">
    <source>
        <dbReference type="ARBA" id="ARBA00022527"/>
    </source>
</evidence>
<dbReference type="GeneID" id="113742858"/>
<dbReference type="Pfam" id="PF07714">
    <property type="entry name" value="PK_Tyr_Ser-Thr"/>
    <property type="match status" value="1"/>
</dbReference>
<keyword evidence="8 12" id="KW-0067">ATP-binding</keyword>
<evidence type="ECO:0000256" key="4">
    <source>
        <dbReference type="ARBA" id="ARBA00022692"/>
    </source>
</evidence>
<dbReference type="SUPFAM" id="SSF56112">
    <property type="entry name" value="Protein kinase-like (PK-like)"/>
    <property type="match status" value="1"/>
</dbReference>
<dbReference type="InterPro" id="IPR008271">
    <property type="entry name" value="Ser/Thr_kinase_AS"/>
</dbReference>